<dbReference type="GO" id="GO:0000184">
    <property type="term" value="P:nuclear-transcribed mRNA catabolic process, nonsense-mediated decay"/>
    <property type="evidence" value="ECO:0007669"/>
    <property type="project" value="UniProtKB-KW"/>
</dbReference>
<comment type="subcellular location">
    <subcellularLocation>
        <location evidence="1">Nucleus</location>
    </subcellularLocation>
</comment>
<reference evidence="6 7" key="1">
    <citation type="submission" date="2017-03" db="EMBL/GenBank/DDBJ databases">
        <title>Genomes of endolithic fungi from Antarctica.</title>
        <authorList>
            <person name="Coleine C."/>
            <person name="Masonjones S."/>
            <person name="Stajich J.E."/>
        </authorList>
    </citation>
    <scope>NUCLEOTIDE SEQUENCE [LARGE SCALE GENOMIC DNA]</scope>
    <source>
        <strain evidence="6 7">CCFEE 5187</strain>
    </source>
</reference>
<feature type="region of interest" description="Disordered" evidence="2">
    <location>
        <begin position="852"/>
        <end position="877"/>
    </location>
</feature>
<feature type="region of interest" description="Disordered" evidence="2">
    <location>
        <begin position="675"/>
        <end position="741"/>
    </location>
</feature>
<feature type="transmembrane region" description="Helical" evidence="3">
    <location>
        <begin position="822"/>
        <end position="844"/>
    </location>
</feature>
<dbReference type="OrthoDB" id="69928at2759"/>
<dbReference type="InterPro" id="IPR018834">
    <property type="entry name" value="DNA/RNA-bd_Est1-type"/>
</dbReference>
<proteinExistence type="predicted"/>
<dbReference type="InterPro" id="IPR011990">
    <property type="entry name" value="TPR-like_helical_dom_sf"/>
</dbReference>
<sequence length="1013" mass="109427">MEPKDRLSAHAEGLRGQRFIEHNESNGFATQVLPEVKHQALISCHQTLIRLGDLSRYRVTERLDKDRNWGPAVGYYGLAGTLRPSSGQSYNQQAVVALAEGNHLNATYNLYRAIAVEEPDPNAPGNLEIEFKKIVSAWSKGELIRRDSNAPAKALVAWFIRLHSKCYKGQAFSEHDELENEVMSQLAVELKERPLDGTLHKFVLINAAAQYIASQRWHNNVESSEALQAYLFFFRLNIKTFLTLLRLLQADLERISPEDRDFKQGERAQMLSDKITATTRLALVGDAALEQPMRELWKAYAAALSLLAAAFPIEVLPTADYLLEEDADTIGFKPLISDRTMKNWYKEGVSGVLKPKFFDQGVERQHPNVEMLMRIRGLLWDGLLLAVDESIPLTVQDFRFIYESSGTASERTANLADNSLLAPVMSVQPSDALRSSEISKIVDTRTLHDLAPSNAPASLSIQMSRMVDDLVGSDADVLDVLPEDEEDLPPTPPEQTFEDTAVVASNGETSYGVGSLTAHELVHMASKFSQNKFPSGRRTSPPARLNPFGTPSAVRHSHENGISNGTPSPPAQRLTPLPDTVAVILSAAWYENITTRQAVTMINPRNPKDGGDDYTQVQTDDHSQSSVGAQAWEGRVASSTSSSSAPPPPPPPVTTTSSRKTIAPPGLATVAVSTVPTSIPSPLPTLPSPTPTPPAPAATPSTDTTRLASASLTSELPSATQNVLSTSSSTTRTTSDSLSPATSWSSTLPYPLYVYNEPAAESQPITFVTSASTLKASNIPSKPTASSASATSISNTAGISHPYTDPVQAETLENHGPSRATLVAAVIIPMAAVALLGAIVFFLLRRRRKGNSPRAAAVETKEKLMRGDSSASRYTGPPPDPYPAVFAHYSAPPPDAPLMTRNEALPVILSTTMSSTYFTGLDTSEANSLHSNNNNAGPVDGINYNRSSGEEPPPPYRTRSEAAQSQRSTNSSLRHFEAAHSSDTGLTTAQRADSNPFADPAEEFDAVSPVEGG</sequence>
<feature type="compositionally biased region" description="Polar residues" evidence="2">
    <location>
        <begin position="981"/>
        <end position="993"/>
    </location>
</feature>
<feature type="domain" description="DNA/RNA-binding" evidence="4">
    <location>
        <begin position="72"/>
        <end position="338"/>
    </location>
</feature>
<evidence type="ECO:0000259" key="5">
    <source>
        <dbReference type="Pfam" id="PF10374"/>
    </source>
</evidence>
<evidence type="ECO:0000259" key="4">
    <source>
        <dbReference type="Pfam" id="PF10373"/>
    </source>
</evidence>
<evidence type="ECO:0000256" key="3">
    <source>
        <dbReference type="SAM" id="Phobius"/>
    </source>
</evidence>
<gene>
    <name evidence="6" type="ORF">B0A49_12813</name>
</gene>
<feature type="compositionally biased region" description="Pro residues" evidence="2">
    <location>
        <begin position="679"/>
        <end position="697"/>
    </location>
</feature>
<feature type="compositionally biased region" description="Polar residues" evidence="2">
    <location>
        <begin position="961"/>
        <end position="973"/>
    </location>
</feature>
<feature type="domain" description="Telomerase activating protein Est1-like N-terminal" evidence="5">
    <location>
        <begin position="23"/>
        <end position="59"/>
    </location>
</feature>
<dbReference type="InterPro" id="IPR045153">
    <property type="entry name" value="Est1/Ebs1-like"/>
</dbReference>
<dbReference type="Gene3D" id="1.25.40.10">
    <property type="entry name" value="Tetratricopeptide repeat domain"/>
    <property type="match status" value="1"/>
</dbReference>
<keyword evidence="3" id="KW-1133">Transmembrane helix</keyword>
<dbReference type="STRING" id="331657.A0A4U0VPY4"/>
<keyword evidence="3" id="KW-0812">Transmembrane</keyword>
<dbReference type="SUPFAM" id="SSF48452">
    <property type="entry name" value="TPR-like"/>
    <property type="match status" value="1"/>
</dbReference>
<dbReference type="PANTHER" id="PTHR15696:SF36">
    <property type="entry name" value="NONSENSE-MEDIATED MRNA DECAY FACTOR"/>
    <property type="match status" value="1"/>
</dbReference>
<organism evidence="6 7">
    <name type="scientific">Cryomyces minteri</name>
    <dbReference type="NCBI Taxonomy" id="331657"/>
    <lineage>
        <taxon>Eukaryota</taxon>
        <taxon>Fungi</taxon>
        <taxon>Dikarya</taxon>
        <taxon>Ascomycota</taxon>
        <taxon>Pezizomycotina</taxon>
        <taxon>Dothideomycetes</taxon>
        <taxon>Dothideomycetes incertae sedis</taxon>
        <taxon>Cryomyces</taxon>
    </lineage>
</organism>
<dbReference type="Pfam" id="PF10373">
    <property type="entry name" value="EST1_DNA_bind"/>
    <property type="match status" value="1"/>
</dbReference>
<feature type="compositionally biased region" description="Low complexity" evidence="2">
    <location>
        <begin position="725"/>
        <end position="739"/>
    </location>
</feature>
<keyword evidence="3" id="KW-0472">Membrane</keyword>
<comment type="caution">
    <text evidence="6">The sequence shown here is derived from an EMBL/GenBank/DDBJ whole genome shotgun (WGS) entry which is preliminary data.</text>
</comment>
<feature type="region of interest" description="Disordered" evidence="2">
    <location>
        <begin position="600"/>
        <end position="663"/>
    </location>
</feature>
<comment type="function">
    <text evidence="1">Plays a role in nonsense-mediated mRNA decay.</text>
</comment>
<evidence type="ECO:0000313" key="6">
    <source>
        <dbReference type="EMBL" id="TKA51152.1"/>
    </source>
</evidence>
<evidence type="ECO:0000256" key="2">
    <source>
        <dbReference type="SAM" id="MobiDB-lite"/>
    </source>
</evidence>
<dbReference type="GO" id="GO:0005634">
    <property type="term" value="C:nucleus"/>
    <property type="evidence" value="ECO:0007669"/>
    <property type="project" value="UniProtKB-SubCell"/>
</dbReference>
<dbReference type="InterPro" id="IPR019458">
    <property type="entry name" value="Est1-like_N"/>
</dbReference>
<feature type="compositionally biased region" description="Polar residues" evidence="2">
    <location>
        <begin position="706"/>
        <end position="724"/>
    </location>
</feature>
<keyword evidence="1" id="KW-0866">Nonsense-mediated mRNA decay</keyword>
<keyword evidence="7" id="KW-1185">Reference proteome</keyword>
<dbReference type="AlphaFoldDB" id="A0A4U0VPY4"/>
<name>A0A4U0VPY4_9PEZI</name>
<feature type="region of interest" description="Disordered" evidence="2">
    <location>
        <begin position="530"/>
        <end position="575"/>
    </location>
</feature>
<protein>
    <recommendedName>
        <fullName evidence="1">Nonsense-mediated mRNA decay factor</fullName>
    </recommendedName>
</protein>
<evidence type="ECO:0000313" key="7">
    <source>
        <dbReference type="Proteomes" id="UP000308768"/>
    </source>
</evidence>
<dbReference type="Pfam" id="PF10374">
    <property type="entry name" value="EST1"/>
    <property type="match status" value="1"/>
</dbReference>
<feature type="region of interest" description="Disordered" evidence="2">
    <location>
        <begin position="929"/>
        <end position="1013"/>
    </location>
</feature>
<feature type="non-terminal residue" evidence="6">
    <location>
        <position position="1013"/>
    </location>
</feature>
<keyword evidence="1" id="KW-0539">Nucleus</keyword>
<dbReference type="PANTHER" id="PTHR15696">
    <property type="entry name" value="SMG-7 SUPPRESSOR WITH MORPHOLOGICAL EFFECT ON GENITALIA PROTEIN 7"/>
    <property type="match status" value="1"/>
</dbReference>
<accession>A0A4U0VPY4</accession>
<dbReference type="EMBL" id="NAJN01002559">
    <property type="protein sequence ID" value="TKA51152.1"/>
    <property type="molecule type" value="Genomic_DNA"/>
</dbReference>
<evidence type="ECO:0000256" key="1">
    <source>
        <dbReference type="RuleBase" id="RU369098"/>
    </source>
</evidence>
<dbReference type="Proteomes" id="UP000308768">
    <property type="component" value="Unassembled WGS sequence"/>
</dbReference>